<dbReference type="Pfam" id="PF00155">
    <property type="entry name" value="Aminotran_1_2"/>
    <property type="match status" value="1"/>
</dbReference>
<dbReference type="AlphaFoldDB" id="A0A842HAQ1"/>
<dbReference type="PROSITE" id="PS00105">
    <property type="entry name" value="AA_TRANSFER_CLASS_1"/>
    <property type="match status" value="1"/>
</dbReference>
<dbReference type="SUPFAM" id="SSF53383">
    <property type="entry name" value="PLP-dependent transferases"/>
    <property type="match status" value="1"/>
</dbReference>
<accession>A0A842HAQ1</accession>
<dbReference type="RefSeq" id="WP_185674569.1">
    <property type="nucleotide sequence ID" value="NZ_JACHVB010000014.1"/>
</dbReference>
<sequence>MYDPQQFVARHVAGLPRSGIRDFFAIVSQMKDAISLGIGEPDFVTPWHIREAAIFALERGKTSYTDNRGLLRLRQVLADYIGKNFGMGYKPESEILVTVGVSEALDIALRAVINPGDKVLYHEPCYVSYHPSVTLVHGQAIPVATSAADDFALDPDKVIEAWEPGVKVLILNFPTNPTGGVTDRAKLEKLAKFVIEKDMLVISDEVYAELTYEGTHTSIASLPGMQERTIFLHGFSKAWAMTGFRLGFACGPAPLVEAMMKVHQYAMMCAPILSQEAGVEAITNGAESVAKMKDQYQRRRDYITRRFNEIGLKCHVPKGTFYAFPALPKGFSGTSMDFCQGLLKAEKVAVVPGTAFGRSGEGFFRASFSNSYEQLITATTAIERYVGSLKL</sequence>
<dbReference type="GO" id="GO:0008483">
    <property type="term" value="F:transaminase activity"/>
    <property type="evidence" value="ECO:0007669"/>
    <property type="project" value="UniProtKB-KW"/>
</dbReference>
<gene>
    <name evidence="8" type="ORF">H5P28_04740</name>
</gene>
<dbReference type="Proteomes" id="UP000546464">
    <property type="component" value="Unassembled WGS sequence"/>
</dbReference>
<evidence type="ECO:0000256" key="3">
    <source>
        <dbReference type="ARBA" id="ARBA00022576"/>
    </source>
</evidence>
<evidence type="ECO:0000313" key="8">
    <source>
        <dbReference type="EMBL" id="MBC2593563.1"/>
    </source>
</evidence>
<feature type="domain" description="Aminotransferase class I/classII large" evidence="7">
    <location>
        <begin position="32"/>
        <end position="374"/>
    </location>
</feature>
<dbReference type="PANTHER" id="PTHR46383:SF3">
    <property type="entry name" value="ASPARTATE AMINOTRANSFERASE-RELATED"/>
    <property type="match status" value="1"/>
</dbReference>
<comment type="similarity">
    <text evidence="2 6">Belongs to the class-I pyridoxal-phosphate-dependent aminotransferase family.</text>
</comment>
<comment type="caution">
    <text evidence="8">The sequence shown here is derived from an EMBL/GenBank/DDBJ whole genome shotgun (WGS) entry which is preliminary data.</text>
</comment>
<evidence type="ECO:0000259" key="7">
    <source>
        <dbReference type="Pfam" id="PF00155"/>
    </source>
</evidence>
<proteinExistence type="inferred from homology"/>
<protein>
    <recommendedName>
        <fullName evidence="6">Aminotransferase</fullName>
        <ecNumber evidence="6">2.6.1.-</ecNumber>
    </recommendedName>
</protein>
<dbReference type="GO" id="GO:0006520">
    <property type="term" value="P:amino acid metabolic process"/>
    <property type="evidence" value="ECO:0007669"/>
    <property type="project" value="InterPro"/>
</dbReference>
<dbReference type="Gene3D" id="3.40.640.10">
    <property type="entry name" value="Type I PLP-dependent aspartate aminotransferase-like (Major domain)"/>
    <property type="match status" value="1"/>
</dbReference>
<evidence type="ECO:0000256" key="2">
    <source>
        <dbReference type="ARBA" id="ARBA00007441"/>
    </source>
</evidence>
<dbReference type="InterPro" id="IPR050596">
    <property type="entry name" value="AspAT/PAT-like"/>
</dbReference>
<evidence type="ECO:0000256" key="1">
    <source>
        <dbReference type="ARBA" id="ARBA00001933"/>
    </source>
</evidence>
<dbReference type="InterPro" id="IPR015424">
    <property type="entry name" value="PyrdxlP-dep_Trfase"/>
</dbReference>
<keyword evidence="9" id="KW-1185">Reference proteome</keyword>
<dbReference type="EMBL" id="JACHVB010000014">
    <property type="protein sequence ID" value="MBC2593563.1"/>
    <property type="molecule type" value="Genomic_DNA"/>
</dbReference>
<dbReference type="FunFam" id="3.40.640.10:FF:000033">
    <property type="entry name" value="Aspartate aminotransferase"/>
    <property type="match status" value="1"/>
</dbReference>
<name>A0A842HAQ1_9BACT</name>
<dbReference type="GO" id="GO:0030170">
    <property type="term" value="F:pyridoxal phosphate binding"/>
    <property type="evidence" value="ECO:0007669"/>
    <property type="project" value="InterPro"/>
</dbReference>
<dbReference type="InterPro" id="IPR004839">
    <property type="entry name" value="Aminotransferase_I/II_large"/>
</dbReference>
<dbReference type="InterPro" id="IPR004838">
    <property type="entry name" value="NHTrfase_class1_PyrdxlP-BS"/>
</dbReference>
<dbReference type="InterPro" id="IPR015422">
    <property type="entry name" value="PyrdxlP-dep_Trfase_small"/>
</dbReference>
<evidence type="ECO:0000256" key="6">
    <source>
        <dbReference type="RuleBase" id="RU000481"/>
    </source>
</evidence>
<comment type="cofactor">
    <cofactor evidence="1 6">
        <name>pyridoxal 5'-phosphate</name>
        <dbReference type="ChEBI" id="CHEBI:597326"/>
    </cofactor>
</comment>
<dbReference type="EC" id="2.6.1.-" evidence="6"/>
<dbReference type="PANTHER" id="PTHR46383">
    <property type="entry name" value="ASPARTATE AMINOTRANSFERASE"/>
    <property type="match status" value="1"/>
</dbReference>
<keyword evidence="3 6" id="KW-0032">Aminotransferase</keyword>
<evidence type="ECO:0000256" key="5">
    <source>
        <dbReference type="ARBA" id="ARBA00022898"/>
    </source>
</evidence>
<evidence type="ECO:0000256" key="4">
    <source>
        <dbReference type="ARBA" id="ARBA00022679"/>
    </source>
</evidence>
<dbReference type="InterPro" id="IPR015421">
    <property type="entry name" value="PyrdxlP-dep_Trfase_major"/>
</dbReference>
<evidence type="ECO:0000313" key="9">
    <source>
        <dbReference type="Proteomes" id="UP000546464"/>
    </source>
</evidence>
<dbReference type="CDD" id="cd00609">
    <property type="entry name" value="AAT_like"/>
    <property type="match status" value="1"/>
</dbReference>
<keyword evidence="4 6" id="KW-0808">Transferase</keyword>
<keyword evidence="5" id="KW-0663">Pyridoxal phosphate</keyword>
<reference evidence="8 9" key="1">
    <citation type="submission" date="2020-07" db="EMBL/GenBank/DDBJ databases">
        <authorList>
            <person name="Feng X."/>
        </authorList>
    </citation>
    <scope>NUCLEOTIDE SEQUENCE [LARGE SCALE GENOMIC DNA]</scope>
    <source>
        <strain evidence="8 9">JCM31066</strain>
    </source>
</reference>
<dbReference type="Gene3D" id="3.90.1150.10">
    <property type="entry name" value="Aspartate Aminotransferase, domain 1"/>
    <property type="match status" value="1"/>
</dbReference>
<organism evidence="8 9">
    <name type="scientific">Ruficoccus amylovorans</name>
    <dbReference type="NCBI Taxonomy" id="1804625"/>
    <lineage>
        <taxon>Bacteria</taxon>
        <taxon>Pseudomonadati</taxon>
        <taxon>Verrucomicrobiota</taxon>
        <taxon>Opitutia</taxon>
        <taxon>Puniceicoccales</taxon>
        <taxon>Cerasicoccaceae</taxon>
        <taxon>Ruficoccus</taxon>
    </lineage>
</organism>